<feature type="domain" description="YqgF/RNase H-like" evidence="6">
    <location>
        <begin position="1"/>
        <end position="97"/>
    </location>
</feature>
<evidence type="ECO:0000256" key="4">
    <source>
        <dbReference type="ARBA" id="ARBA00022801"/>
    </source>
</evidence>
<keyword evidence="1 5" id="KW-0963">Cytoplasm</keyword>
<protein>
    <recommendedName>
        <fullName evidence="5">Putative pre-16S rRNA nuclease</fullName>
        <ecNumber evidence="5">3.1.-.-</ecNumber>
    </recommendedName>
</protein>
<dbReference type="EC" id="3.1.-.-" evidence="5"/>
<dbReference type="EMBL" id="CP002085">
    <property type="protein sequence ID" value="ADK86233.1"/>
    <property type="molecule type" value="Genomic_DNA"/>
</dbReference>
<dbReference type="Pfam" id="PF03652">
    <property type="entry name" value="RuvX"/>
    <property type="match status" value="1"/>
</dbReference>
<sequence length="136" mass="15092">MALDVGRARIGVAVSDEAGLTAQPLCVLRRQGRDEDVRAIGRLAQREGARLIVLGLPLHNDQIGPEAQRVISLGRRLQRRLGLPVGFTNEEDTTIEAHEAMLEADLSRKRRAEVVDKVAAALILRRWLDGMREEVL</sequence>
<dbReference type="HAMAP" id="MF_00651">
    <property type="entry name" value="Nuclease_YqgF"/>
    <property type="match status" value="1"/>
</dbReference>
<dbReference type="GO" id="GO:0016788">
    <property type="term" value="F:hydrolase activity, acting on ester bonds"/>
    <property type="evidence" value="ECO:0007669"/>
    <property type="project" value="UniProtKB-UniRule"/>
</dbReference>
<keyword evidence="4 5" id="KW-0378">Hydrolase</keyword>
<dbReference type="NCBIfam" id="TIGR00250">
    <property type="entry name" value="RNAse_H_YqgF"/>
    <property type="match status" value="1"/>
</dbReference>
<dbReference type="InterPro" id="IPR037027">
    <property type="entry name" value="YqgF/RNaseH-like_dom_sf"/>
</dbReference>
<dbReference type="SUPFAM" id="SSF53098">
    <property type="entry name" value="Ribonuclease H-like"/>
    <property type="match status" value="1"/>
</dbReference>
<dbReference type="Gene3D" id="3.30.420.140">
    <property type="entry name" value="YqgF/RNase H-like domain"/>
    <property type="match status" value="1"/>
</dbReference>
<dbReference type="PANTHER" id="PTHR33317">
    <property type="entry name" value="POLYNUCLEOTIDYL TRANSFERASE, RIBONUCLEASE H-LIKE SUPERFAMILY PROTEIN"/>
    <property type="match status" value="1"/>
</dbReference>
<dbReference type="GO" id="GO:0000967">
    <property type="term" value="P:rRNA 5'-end processing"/>
    <property type="evidence" value="ECO:0007669"/>
    <property type="project" value="UniProtKB-UniRule"/>
</dbReference>
<keyword evidence="8" id="KW-1185">Reference proteome</keyword>
<name>E1QKM4_DESB2</name>
<evidence type="ECO:0000313" key="8">
    <source>
        <dbReference type="Proteomes" id="UP000009047"/>
    </source>
</evidence>
<dbReference type="GO" id="GO:0005829">
    <property type="term" value="C:cytosol"/>
    <property type="evidence" value="ECO:0007669"/>
    <property type="project" value="TreeGrafter"/>
</dbReference>
<dbReference type="HOGENOM" id="CLU_098240_2_0_7"/>
<dbReference type="InterPro" id="IPR012337">
    <property type="entry name" value="RNaseH-like_sf"/>
</dbReference>
<reference evidence="7 8" key="1">
    <citation type="journal article" date="2010" name="Stand. Genomic Sci.">
        <title>Complete genome sequence of Desulfarculus baarsii type strain (2st14).</title>
        <authorList>
            <person name="Sun H."/>
            <person name="Spring S."/>
            <person name="Lapidus A."/>
            <person name="Davenport K."/>
            <person name="Del Rio T.G."/>
            <person name="Tice H."/>
            <person name="Nolan M."/>
            <person name="Copeland A."/>
            <person name="Cheng J.F."/>
            <person name="Lucas S."/>
            <person name="Tapia R."/>
            <person name="Goodwin L."/>
            <person name="Pitluck S."/>
            <person name="Ivanova N."/>
            <person name="Pagani I."/>
            <person name="Mavromatis K."/>
            <person name="Ovchinnikova G."/>
            <person name="Pati A."/>
            <person name="Chen A."/>
            <person name="Palaniappan K."/>
            <person name="Hauser L."/>
            <person name="Chang Y.J."/>
            <person name="Jeffries C.D."/>
            <person name="Detter J.C."/>
            <person name="Han C."/>
            <person name="Rohde M."/>
            <person name="Brambilla E."/>
            <person name="Goker M."/>
            <person name="Woyke T."/>
            <person name="Bristow J."/>
            <person name="Eisen J.A."/>
            <person name="Markowitz V."/>
            <person name="Hugenholtz P."/>
            <person name="Kyrpides N.C."/>
            <person name="Klenk H.P."/>
            <person name="Land M."/>
        </authorList>
    </citation>
    <scope>NUCLEOTIDE SEQUENCE [LARGE SCALE GENOMIC DNA]</scope>
    <source>
        <strain evidence="8">ATCC 33931 / DSM 2075 / LMG 7858 / VKM B-1802 / 2st14</strain>
    </source>
</reference>
<dbReference type="AlphaFoldDB" id="E1QKM4"/>
<evidence type="ECO:0000313" key="7">
    <source>
        <dbReference type="EMBL" id="ADK86233.1"/>
    </source>
</evidence>
<dbReference type="KEGG" id="dbr:Deba_2880"/>
<dbReference type="Proteomes" id="UP000009047">
    <property type="component" value="Chromosome"/>
</dbReference>
<evidence type="ECO:0000256" key="1">
    <source>
        <dbReference type="ARBA" id="ARBA00022490"/>
    </source>
</evidence>
<comment type="similarity">
    <text evidence="5">Belongs to the YqgF HJR family.</text>
</comment>
<dbReference type="InterPro" id="IPR005227">
    <property type="entry name" value="YqgF"/>
</dbReference>
<dbReference type="CDD" id="cd16964">
    <property type="entry name" value="YqgF"/>
    <property type="match status" value="1"/>
</dbReference>
<dbReference type="eggNOG" id="COG0816">
    <property type="taxonomic scope" value="Bacteria"/>
</dbReference>
<evidence type="ECO:0000256" key="3">
    <source>
        <dbReference type="ARBA" id="ARBA00022722"/>
    </source>
</evidence>
<dbReference type="PANTHER" id="PTHR33317:SF4">
    <property type="entry name" value="POLYNUCLEOTIDYL TRANSFERASE, RIBONUCLEASE H-LIKE SUPERFAMILY PROTEIN"/>
    <property type="match status" value="1"/>
</dbReference>
<dbReference type="SMART" id="SM00732">
    <property type="entry name" value="YqgFc"/>
    <property type="match status" value="1"/>
</dbReference>
<proteinExistence type="inferred from homology"/>
<dbReference type="InterPro" id="IPR006641">
    <property type="entry name" value="YqgF/RNaseH-like_dom"/>
</dbReference>
<evidence type="ECO:0000256" key="2">
    <source>
        <dbReference type="ARBA" id="ARBA00022517"/>
    </source>
</evidence>
<keyword evidence="2 5" id="KW-0690">Ribosome biogenesis</keyword>
<dbReference type="GO" id="GO:0004518">
    <property type="term" value="F:nuclease activity"/>
    <property type="evidence" value="ECO:0007669"/>
    <property type="project" value="UniProtKB-KW"/>
</dbReference>
<comment type="subcellular location">
    <subcellularLocation>
        <location evidence="5">Cytoplasm</location>
    </subcellularLocation>
</comment>
<keyword evidence="3 5" id="KW-0540">Nuclease</keyword>
<organism evidence="7 8">
    <name type="scientific">Desulfarculus baarsii (strain ATCC 33931 / DSM 2075 / LMG 7858 / VKM B-1802 / 2st14)</name>
    <dbReference type="NCBI Taxonomy" id="644282"/>
    <lineage>
        <taxon>Bacteria</taxon>
        <taxon>Pseudomonadati</taxon>
        <taxon>Thermodesulfobacteriota</taxon>
        <taxon>Desulfarculia</taxon>
        <taxon>Desulfarculales</taxon>
        <taxon>Desulfarculaceae</taxon>
        <taxon>Desulfarculus</taxon>
    </lineage>
</organism>
<dbReference type="STRING" id="644282.Deba_2880"/>
<gene>
    <name evidence="7" type="ordered locus">Deba_2880</name>
</gene>
<comment type="function">
    <text evidence="5">Could be a nuclease involved in processing of the 5'-end of pre-16S rRNA.</text>
</comment>
<evidence type="ECO:0000256" key="5">
    <source>
        <dbReference type="HAMAP-Rule" id="MF_00651"/>
    </source>
</evidence>
<accession>E1QKM4</accession>
<evidence type="ECO:0000259" key="6">
    <source>
        <dbReference type="SMART" id="SM00732"/>
    </source>
</evidence>